<dbReference type="EMBL" id="VORU01000002">
    <property type="protein sequence ID" value="TXD70169.1"/>
    <property type="molecule type" value="Genomic_DNA"/>
</dbReference>
<sequence length="180" mass="20590">MKTIFLIIVMGFSLLSCEKENKSSEGDPKIYDLNFELLRSDGTVYEDDNLKISNEQELFNGQLHPIGNGELFWFDLGKLTIQSQNGDSILFGISCGENCNDYLPLPFASGAEGVDVNGPVPFEKDKYWLLRYANEDVDTLRVHDVQSINPYNRTFTFYVNEQQVEATNFIYQEYAITIQK</sequence>
<protein>
    <recommendedName>
        <fullName evidence="3">Lipoprotein</fullName>
    </recommendedName>
</protein>
<dbReference type="PROSITE" id="PS51257">
    <property type="entry name" value="PROKAR_LIPOPROTEIN"/>
    <property type="match status" value="1"/>
</dbReference>
<dbReference type="AlphaFoldDB" id="A0A5C6YRN2"/>
<evidence type="ECO:0000313" key="2">
    <source>
        <dbReference type="Proteomes" id="UP000321945"/>
    </source>
</evidence>
<dbReference type="Proteomes" id="UP000321945">
    <property type="component" value="Unassembled WGS sequence"/>
</dbReference>
<evidence type="ECO:0008006" key="3">
    <source>
        <dbReference type="Google" id="ProtNLM"/>
    </source>
</evidence>
<proteinExistence type="predicted"/>
<name>A0A5C6YRN2_9FLAO</name>
<dbReference type="RefSeq" id="WP_111815213.1">
    <property type="nucleotide sequence ID" value="NZ_CBCRZQ010000003.1"/>
</dbReference>
<evidence type="ECO:0000313" key="1">
    <source>
        <dbReference type="EMBL" id="TXD70169.1"/>
    </source>
</evidence>
<keyword evidence="2" id="KW-1185">Reference proteome</keyword>
<dbReference type="OrthoDB" id="155521at2"/>
<accession>A0A5C6YRN2</accession>
<organism evidence="1 2">
    <name type="scientific">Aequorivita lipolytica</name>
    <dbReference type="NCBI Taxonomy" id="153267"/>
    <lineage>
        <taxon>Bacteria</taxon>
        <taxon>Pseudomonadati</taxon>
        <taxon>Bacteroidota</taxon>
        <taxon>Flavobacteriia</taxon>
        <taxon>Flavobacteriales</taxon>
        <taxon>Flavobacteriaceae</taxon>
        <taxon>Aequorivita</taxon>
    </lineage>
</organism>
<gene>
    <name evidence="1" type="ORF">ESV24_03085</name>
</gene>
<reference evidence="1 2" key="1">
    <citation type="submission" date="2019-08" db="EMBL/GenBank/DDBJ databases">
        <title>Genome of Aequorivita lipolytica Y10-2 (type strain).</title>
        <authorList>
            <person name="Bowman J.P."/>
        </authorList>
    </citation>
    <scope>NUCLEOTIDE SEQUENCE [LARGE SCALE GENOMIC DNA]</scope>
    <source>
        <strain evidence="1 2">Y10-2</strain>
    </source>
</reference>
<comment type="caution">
    <text evidence="1">The sequence shown here is derived from an EMBL/GenBank/DDBJ whole genome shotgun (WGS) entry which is preliminary data.</text>
</comment>